<comment type="caution">
    <text evidence="7">The sequence shown here is derived from an EMBL/GenBank/DDBJ whole genome shotgun (WGS) entry which is preliminary data.</text>
</comment>
<keyword evidence="5" id="KW-0804">Transcription</keyword>
<organism evidence="7 8">
    <name type="scientific">Tardiphaga robiniae</name>
    <dbReference type="NCBI Taxonomy" id="943830"/>
    <lineage>
        <taxon>Bacteria</taxon>
        <taxon>Pseudomonadati</taxon>
        <taxon>Pseudomonadota</taxon>
        <taxon>Alphaproteobacteria</taxon>
        <taxon>Hyphomicrobiales</taxon>
        <taxon>Nitrobacteraceae</taxon>
        <taxon>Tardiphaga</taxon>
    </lineage>
</organism>
<evidence type="ECO:0000259" key="6">
    <source>
        <dbReference type="PROSITE" id="PS50949"/>
    </source>
</evidence>
<evidence type="ECO:0000313" key="7">
    <source>
        <dbReference type="EMBL" id="KZD20533.1"/>
    </source>
</evidence>
<dbReference type="InterPro" id="IPR051446">
    <property type="entry name" value="HTH_trans_reg/aminotransferase"/>
</dbReference>
<dbReference type="CDD" id="cd07377">
    <property type="entry name" value="WHTH_GntR"/>
    <property type="match status" value="1"/>
</dbReference>
<dbReference type="Gene3D" id="3.40.640.10">
    <property type="entry name" value="Type I PLP-dependent aspartate aminotransferase-like (Major domain)"/>
    <property type="match status" value="1"/>
</dbReference>
<dbReference type="PANTHER" id="PTHR46577:SF1">
    <property type="entry name" value="HTH-TYPE TRANSCRIPTIONAL REGULATORY PROTEIN GABR"/>
    <property type="match status" value="1"/>
</dbReference>
<keyword evidence="8" id="KW-1185">Reference proteome</keyword>
<dbReference type="InterPro" id="IPR036388">
    <property type="entry name" value="WH-like_DNA-bd_sf"/>
</dbReference>
<dbReference type="PROSITE" id="PS50949">
    <property type="entry name" value="HTH_GNTR"/>
    <property type="match status" value="1"/>
</dbReference>
<name>A0A163X7Q9_9BRAD</name>
<dbReference type="PANTHER" id="PTHR46577">
    <property type="entry name" value="HTH-TYPE TRANSCRIPTIONAL REGULATORY PROTEIN GABR"/>
    <property type="match status" value="1"/>
</dbReference>
<dbReference type="InterPro" id="IPR015421">
    <property type="entry name" value="PyrdxlP-dep_Trfase_major"/>
</dbReference>
<dbReference type="OrthoDB" id="9808770at2"/>
<comment type="similarity">
    <text evidence="1">In the C-terminal section; belongs to the class-I pyridoxal-phosphate-dependent aminotransferase family.</text>
</comment>
<reference evidence="7 8" key="1">
    <citation type="submission" date="2016-03" db="EMBL/GenBank/DDBJ databases">
        <title>Microsymbionts genomes from the relict species Vavilovia formosa (Stev.) Fed.</title>
        <authorList>
            <person name="Kopat V."/>
            <person name="Chirak E."/>
            <person name="Kimeklis A."/>
            <person name="Andronov E."/>
        </authorList>
    </citation>
    <scope>NUCLEOTIDE SEQUENCE [LARGE SCALE GENOMIC DNA]</scope>
    <source>
        <strain evidence="7 8">Vaf07</strain>
    </source>
</reference>
<evidence type="ECO:0000256" key="2">
    <source>
        <dbReference type="ARBA" id="ARBA00022898"/>
    </source>
</evidence>
<evidence type="ECO:0000256" key="5">
    <source>
        <dbReference type="ARBA" id="ARBA00023163"/>
    </source>
</evidence>
<evidence type="ECO:0000256" key="3">
    <source>
        <dbReference type="ARBA" id="ARBA00023015"/>
    </source>
</evidence>
<dbReference type="InterPro" id="IPR000524">
    <property type="entry name" value="Tscrpt_reg_HTH_GntR"/>
</dbReference>
<dbReference type="AlphaFoldDB" id="A0A163X7Q9"/>
<proteinExistence type="inferred from homology"/>
<dbReference type="SUPFAM" id="SSF46785">
    <property type="entry name" value="Winged helix' DNA-binding domain"/>
    <property type="match status" value="1"/>
</dbReference>
<dbReference type="GO" id="GO:0003700">
    <property type="term" value="F:DNA-binding transcription factor activity"/>
    <property type="evidence" value="ECO:0007669"/>
    <property type="project" value="InterPro"/>
</dbReference>
<dbReference type="Proteomes" id="UP000076574">
    <property type="component" value="Unassembled WGS sequence"/>
</dbReference>
<dbReference type="GO" id="GO:0003677">
    <property type="term" value="F:DNA binding"/>
    <property type="evidence" value="ECO:0007669"/>
    <property type="project" value="UniProtKB-KW"/>
</dbReference>
<dbReference type="PRINTS" id="PR00035">
    <property type="entry name" value="HTHGNTR"/>
</dbReference>
<dbReference type="InterPro" id="IPR015424">
    <property type="entry name" value="PyrdxlP-dep_Trfase"/>
</dbReference>
<accession>A0A163X7Q9</accession>
<feature type="domain" description="HTH gntR-type" evidence="6">
    <location>
        <begin position="21"/>
        <end position="89"/>
    </location>
</feature>
<dbReference type="CDD" id="cd00609">
    <property type="entry name" value="AAT_like"/>
    <property type="match status" value="1"/>
</dbReference>
<dbReference type="InterPro" id="IPR036390">
    <property type="entry name" value="WH_DNA-bd_sf"/>
</dbReference>
<dbReference type="Pfam" id="PF00392">
    <property type="entry name" value="GntR"/>
    <property type="match status" value="1"/>
</dbReference>
<evidence type="ECO:0000256" key="4">
    <source>
        <dbReference type="ARBA" id="ARBA00023125"/>
    </source>
</evidence>
<protein>
    <submittedName>
        <fullName evidence="7">DNA-binding protein</fullName>
    </submittedName>
</protein>
<dbReference type="EMBL" id="LVYV01000056">
    <property type="protein sequence ID" value="KZD20533.1"/>
    <property type="molecule type" value="Genomic_DNA"/>
</dbReference>
<dbReference type="RefSeq" id="WP_068738901.1">
    <property type="nucleotide sequence ID" value="NZ_LVYV01000056.1"/>
</dbReference>
<keyword evidence="2" id="KW-0663">Pyridoxal phosphate</keyword>
<dbReference type="SUPFAM" id="SSF53383">
    <property type="entry name" value="PLP-dependent transferases"/>
    <property type="match status" value="1"/>
</dbReference>
<gene>
    <name evidence="7" type="ORF">A4A58_19800</name>
</gene>
<dbReference type="STRING" id="943830.A4A58_19800"/>
<dbReference type="InterPro" id="IPR004839">
    <property type="entry name" value="Aminotransferase_I/II_large"/>
</dbReference>
<evidence type="ECO:0000313" key="8">
    <source>
        <dbReference type="Proteomes" id="UP000076574"/>
    </source>
</evidence>
<keyword evidence="3" id="KW-0805">Transcription regulation</keyword>
<dbReference type="GO" id="GO:0030170">
    <property type="term" value="F:pyridoxal phosphate binding"/>
    <property type="evidence" value="ECO:0007669"/>
    <property type="project" value="InterPro"/>
</dbReference>
<dbReference type="Gene3D" id="1.10.10.10">
    <property type="entry name" value="Winged helix-like DNA-binding domain superfamily/Winged helix DNA-binding domain"/>
    <property type="match status" value="1"/>
</dbReference>
<keyword evidence="4 7" id="KW-0238">DNA-binding</keyword>
<sequence>MPRLKSSFALPSLKTLDRTSGRVGHQLAQGLRDAITIGDLKPGERLPSTRTLAISLGLARGTIVEAFEQLKAEGYLEALPRAGTAVVRDLKRVDVPASSGPLQIKPRTSGKMPFSARKFAAAEQLLQPQPGLPFAIAHPADAAAPDATWRRLGNRVRATRAAAPSGYVDPRGLPELRKAISDHVRKVRAVRCTPDQVIITAGTQQGLFLAATILVGRGDAVWVEDPAYPGITAVLQALDVTTHHVPVDQNGIDVDWAMNVCPNARAAFVTPSHQYPIGMPMSMSRRLALLRWAQDSDAWIIEDDYDSELRYSGHPFPSLQGLDPTRVIYLGTMSKVLFSSMRIGYAIVPEPLVAAFAGARSIVDRHSPAADQHVLAAFMDEGHLEAHIRRIRGAYAERRTFLIEAISREFPEWAVLQPSDQGMHLVVWLPKKVDDVKVVAEARAAGIIVRAVSPLYASKKRQSGLMLGFGGFSIKDLNVSAKGLGAILKQYKAD</sequence>
<evidence type="ECO:0000256" key="1">
    <source>
        <dbReference type="ARBA" id="ARBA00005384"/>
    </source>
</evidence>
<dbReference type="SMART" id="SM00345">
    <property type="entry name" value="HTH_GNTR"/>
    <property type="match status" value="1"/>
</dbReference>
<dbReference type="Pfam" id="PF00155">
    <property type="entry name" value="Aminotran_1_2"/>
    <property type="match status" value="1"/>
</dbReference>